<dbReference type="Proteomes" id="UP000712600">
    <property type="component" value="Unassembled WGS sequence"/>
</dbReference>
<reference evidence="2" key="1">
    <citation type="submission" date="2019-12" db="EMBL/GenBank/DDBJ databases">
        <title>Genome sequencing and annotation of Brassica cretica.</title>
        <authorList>
            <person name="Studholme D.J."/>
            <person name="Sarris P."/>
        </authorList>
    </citation>
    <scope>NUCLEOTIDE SEQUENCE</scope>
    <source>
        <strain evidence="2">PFS-109/04</strain>
        <tissue evidence="2">Leaf</tissue>
    </source>
</reference>
<dbReference type="AlphaFoldDB" id="A0A8S9PYX5"/>
<feature type="region of interest" description="Disordered" evidence="1">
    <location>
        <begin position="1"/>
        <end position="24"/>
    </location>
</feature>
<name>A0A8S9PYX5_BRACR</name>
<evidence type="ECO:0000313" key="3">
    <source>
        <dbReference type="Proteomes" id="UP000712600"/>
    </source>
</evidence>
<accession>A0A8S9PYX5</accession>
<organism evidence="2 3">
    <name type="scientific">Brassica cretica</name>
    <name type="common">Mustard</name>
    <dbReference type="NCBI Taxonomy" id="69181"/>
    <lineage>
        <taxon>Eukaryota</taxon>
        <taxon>Viridiplantae</taxon>
        <taxon>Streptophyta</taxon>
        <taxon>Embryophyta</taxon>
        <taxon>Tracheophyta</taxon>
        <taxon>Spermatophyta</taxon>
        <taxon>Magnoliopsida</taxon>
        <taxon>eudicotyledons</taxon>
        <taxon>Gunneridae</taxon>
        <taxon>Pentapetalae</taxon>
        <taxon>rosids</taxon>
        <taxon>malvids</taxon>
        <taxon>Brassicales</taxon>
        <taxon>Brassicaceae</taxon>
        <taxon>Brassiceae</taxon>
        <taxon>Brassica</taxon>
    </lineage>
</organism>
<evidence type="ECO:0000313" key="2">
    <source>
        <dbReference type="EMBL" id="KAF3526009.1"/>
    </source>
</evidence>
<sequence length="52" mass="5624">MHFTNRQLSLSPADSAVETSSLTSSRRAVDFYPEIASSFTPSGLGKSEDESE</sequence>
<comment type="caution">
    <text evidence="2">The sequence shown here is derived from an EMBL/GenBank/DDBJ whole genome shotgun (WGS) entry which is preliminary data.</text>
</comment>
<proteinExistence type="predicted"/>
<evidence type="ECO:0000256" key="1">
    <source>
        <dbReference type="SAM" id="MobiDB-lite"/>
    </source>
</evidence>
<protein>
    <submittedName>
        <fullName evidence="2">Uncharacterized protein</fullName>
    </submittedName>
</protein>
<gene>
    <name evidence="2" type="ORF">F2Q69_00050398</name>
</gene>
<dbReference type="EMBL" id="QGKX02001347">
    <property type="protein sequence ID" value="KAF3526009.1"/>
    <property type="molecule type" value="Genomic_DNA"/>
</dbReference>